<accession>A0A2S2NJ44</accession>
<gene>
    <name evidence="2" type="ORF">g.172451</name>
</gene>
<organism evidence="2">
    <name type="scientific">Schizaphis graminum</name>
    <name type="common">Green bug aphid</name>
    <dbReference type="NCBI Taxonomy" id="13262"/>
    <lineage>
        <taxon>Eukaryota</taxon>
        <taxon>Metazoa</taxon>
        <taxon>Ecdysozoa</taxon>
        <taxon>Arthropoda</taxon>
        <taxon>Hexapoda</taxon>
        <taxon>Insecta</taxon>
        <taxon>Pterygota</taxon>
        <taxon>Neoptera</taxon>
        <taxon>Paraneoptera</taxon>
        <taxon>Hemiptera</taxon>
        <taxon>Sternorrhyncha</taxon>
        <taxon>Aphidomorpha</taxon>
        <taxon>Aphidoidea</taxon>
        <taxon>Aphididae</taxon>
        <taxon>Aphidini</taxon>
        <taxon>Schizaphis</taxon>
    </lineage>
</organism>
<proteinExistence type="predicted"/>
<reference evidence="2" key="1">
    <citation type="submission" date="2018-04" db="EMBL/GenBank/DDBJ databases">
        <title>Transcriptome of Schizaphis graminum biotype I.</title>
        <authorList>
            <person name="Scully E.D."/>
            <person name="Geib S.M."/>
            <person name="Palmer N.A."/>
            <person name="Koch K."/>
            <person name="Bradshaw J."/>
            <person name="Heng-Moss T."/>
            <person name="Sarath G."/>
        </authorList>
    </citation>
    <scope>NUCLEOTIDE SEQUENCE</scope>
</reference>
<dbReference type="EMBL" id="GGMR01004323">
    <property type="protein sequence ID" value="MBY16942.1"/>
    <property type="molecule type" value="Transcribed_RNA"/>
</dbReference>
<evidence type="ECO:0000313" key="2">
    <source>
        <dbReference type="EMBL" id="MBY16942.1"/>
    </source>
</evidence>
<dbReference type="AlphaFoldDB" id="A0A2S2NJ44"/>
<evidence type="ECO:0000256" key="1">
    <source>
        <dbReference type="SAM" id="MobiDB-lite"/>
    </source>
</evidence>
<name>A0A2S2NJ44_SCHGA</name>
<feature type="compositionally biased region" description="Pro residues" evidence="1">
    <location>
        <begin position="167"/>
        <end position="177"/>
    </location>
</feature>
<feature type="region of interest" description="Disordered" evidence="1">
    <location>
        <begin position="71"/>
        <end position="244"/>
    </location>
</feature>
<feature type="compositionally biased region" description="Polar residues" evidence="1">
    <location>
        <begin position="71"/>
        <end position="80"/>
    </location>
</feature>
<sequence>MDARQQLDKWQQVADLIQRLGLVSNNQDGPRTAAQVARMTTRQLLQDPVRAAIYNRGWEDRTLDIQRRLQPQRTVTTLHSRTPLVSRPPPPPATTPAPVTPVEPTKVPGSTGVPRPTTVKGKTEAQLARNRKKFQQLKEKRKAREREASQQHRLAKQPAPTTDPEAPSSPPPTPIPSVPMEVDSPAAKDEKFKEPEQSTNQVPTDQPAAEDTASKDDWLEEFEGMPEMKYDKPFFTPATSPDRS</sequence>
<feature type="compositionally biased region" description="Pro residues" evidence="1">
    <location>
        <begin position="86"/>
        <end position="101"/>
    </location>
</feature>
<feature type="compositionally biased region" description="Basic and acidic residues" evidence="1">
    <location>
        <begin position="136"/>
        <end position="150"/>
    </location>
</feature>
<feature type="compositionally biased region" description="Basic and acidic residues" evidence="1">
    <location>
        <begin position="186"/>
        <end position="196"/>
    </location>
</feature>
<protein>
    <submittedName>
        <fullName evidence="2">Uncharacterized protein</fullName>
    </submittedName>
</protein>